<evidence type="ECO:0000259" key="1">
    <source>
        <dbReference type="PROSITE" id="PS51352"/>
    </source>
</evidence>
<dbReference type="EMBL" id="JAWDJT010000004">
    <property type="protein sequence ID" value="MDU0370400.1"/>
    <property type="molecule type" value="Genomic_DNA"/>
</dbReference>
<name>A0ABU3TGC3_9BACT</name>
<reference evidence="2 3" key="1">
    <citation type="submission" date="2023-10" db="EMBL/GenBank/DDBJ databases">
        <title>Hymenobacter endophyticus sp. nov., an isolate from the leaf tissues of wheat.</title>
        <authorList>
            <person name="Dai Y."/>
        </authorList>
    </citation>
    <scope>NUCLEOTIDE SEQUENCE [LARGE SCALE GENOMIC DNA]</scope>
    <source>
        <strain evidence="2 3">ZK17L-C2</strain>
    </source>
</reference>
<sequence>MQKAQQLQQPVFVYAYSPGCHFCQQMEKTTLHDAAVATYYAATFVSLKVDITVDTAFARRYDINGFPTYLYFDSAGQPLHRSSGEKPAAAFIADAQAAFQPQTAFYALQRQYQAGSRSPDLLYRYSQALNSSNQRHNPQAQVLTEYLATQSALQLKSENNIRYLFEQYSAPTDEYIIRHQSDFAPYYPAAVVQKRAYRILAARAFDAGKQASGEAFRTVQKLAHTQFADTAQAGHTARINFWEGRRDWLRYAQATRRYSLLASPDLYTLRKSATYLYHFGEEQGPERQQQALQEILAVLPVLLKAERSYESLLLCARLEH</sequence>
<keyword evidence="3" id="KW-1185">Reference proteome</keyword>
<dbReference type="SUPFAM" id="SSF52833">
    <property type="entry name" value="Thioredoxin-like"/>
    <property type="match status" value="1"/>
</dbReference>
<protein>
    <submittedName>
        <fullName evidence="2">Thioredoxin fold domain-containing protein</fullName>
    </submittedName>
</protein>
<dbReference type="Gene3D" id="3.40.30.10">
    <property type="entry name" value="Glutaredoxin"/>
    <property type="match status" value="1"/>
</dbReference>
<accession>A0ABU3TGC3</accession>
<dbReference type="InterPro" id="IPR036249">
    <property type="entry name" value="Thioredoxin-like_sf"/>
</dbReference>
<dbReference type="RefSeq" id="WP_315997884.1">
    <property type="nucleotide sequence ID" value="NZ_JAWDJT010000004.1"/>
</dbReference>
<organism evidence="2 3">
    <name type="scientific">Hymenobacter endophyticus</name>
    <dbReference type="NCBI Taxonomy" id="3076335"/>
    <lineage>
        <taxon>Bacteria</taxon>
        <taxon>Pseudomonadati</taxon>
        <taxon>Bacteroidota</taxon>
        <taxon>Cytophagia</taxon>
        <taxon>Cytophagales</taxon>
        <taxon>Hymenobacteraceae</taxon>
        <taxon>Hymenobacter</taxon>
    </lineage>
</organism>
<feature type="domain" description="Thioredoxin" evidence="1">
    <location>
        <begin position="1"/>
        <end position="100"/>
    </location>
</feature>
<dbReference type="InterPro" id="IPR012336">
    <property type="entry name" value="Thioredoxin-like_fold"/>
</dbReference>
<gene>
    <name evidence="2" type="ORF">ROI90_08355</name>
</gene>
<dbReference type="Pfam" id="PF13098">
    <property type="entry name" value="Thioredoxin_2"/>
    <property type="match status" value="1"/>
</dbReference>
<proteinExistence type="predicted"/>
<dbReference type="Proteomes" id="UP001250698">
    <property type="component" value="Unassembled WGS sequence"/>
</dbReference>
<dbReference type="InterPro" id="IPR013766">
    <property type="entry name" value="Thioredoxin_domain"/>
</dbReference>
<evidence type="ECO:0000313" key="3">
    <source>
        <dbReference type="Proteomes" id="UP001250698"/>
    </source>
</evidence>
<dbReference type="PROSITE" id="PS51352">
    <property type="entry name" value="THIOREDOXIN_2"/>
    <property type="match status" value="1"/>
</dbReference>
<evidence type="ECO:0000313" key="2">
    <source>
        <dbReference type="EMBL" id="MDU0370400.1"/>
    </source>
</evidence>
<comment type="caution">
    <text evidence="2">The sequence shown here is derived from an EMBL/GenBank/DDBJ whole genome shotgun (WGS) entry which is preliminary data.</text>
</comment>